<organism evidence="6 7">
    <name type="scientific">Phytopseudomonas flavescens</name>
    <dbReference type="NCBI Taxonomy" id="29435"/>
    <lineage>
        <taxon>Bacteria</taxon>
        <taxon>Pseudomonadati</taxon>
        <taxon>Pseudomonadota</taxon>
        <taxon>Gammaproteobacteria</taxon>
        <taxon>Pseudomonadales</taxon>
        <taxon>Pseudomonadaceae</taxon>
        <taxon>Phytopseudomonas</taxon>
    </lineage>
</organism>
<accession>A0A1G8NZS7</accession>
<dbReference type="RefSeq" id="WP_084308569.1">
    <property type="nucleotide sequence ID" value="NZ_FNDG01000026.1"/>
</dbReference>
<dbReference type="EMBL" id="FNDG01000026">
    <property type="protein sequence ID" value="SDI85516.1"/>
    <property type="molecule type" value="Genomic_DNA"/>
</dbReference>
<dbReference type="AlphaFoldDB" id="A0A1G8NZS7"/>
<dbReference type="InterPro" id="IPR050810">
    <property type="entry name" value="Bact_Secretion_Sys_Channel"/>
</dbReference>
<feature type="domain" description="Type II/III secretion system secretin-like" evidence="4">
    <location>
        <begin position="331"/>
        <end position="491"/>
    </location>
</feature>
<keyword evidence="3" id="KW-0732">Signal</keyword>
<dbReference type="PANTHER" id="PTHR30332:SF17">
    <property type="entry name" value="TYPE IV PILIATION SYSTEM PROTEIN DR_0774-RELATED"/>
    <property type="match status" value="1"/>
</dbReference>
<feature type="signal peptide" evidence="3">
    <location>
        <begin position="1"/>
        <end position="26"/>
    </location>
</feature>
<evidence type="ECO:0000256" key="2">
    <source>
        <dbReference type="SAM" id="MobiDB-lite"/>
    </source>
</evidence>
<evidence type="ECO:0000259" key="4">
    <source>
        <dbReference type="Pfam" id="PF00263"/>
    </source>
</evidence>
<dbReference type="InterPro" id="IPR004846">
    <property type="entry name" value="T2SS/T3SS_dom"/>
</dbReference>
<name>A0A1G8NZS7_9GAMM</name>
<evidence type="ECO:0000259" key="5">
    <source>
        <dbReference type="Pfam" id="PF13629"/>
    </source>
</evidence>
<dbReference type="GO" id="GO:0009306">
    <property type="term" value="P:protein secretion"/>
    <property type="evidence" value="ECO:0007669"/>
    <property type="project" value="InterPro"/>
</dbReference>
<reference evidence="6 7" key="1">
    <citation type="submission" date="2016-10" db="EMBL/GenBank/DDBJ databases">
        <authorList>
            <person name="de Groot N.N."/>
        </authorList>
    </citation>
    <scope>NUCLEOTIDE SEQUENCE [LARGE SCALE GENOMIC DNA]</scope>
    <source>
        <strain evidence="6 7">LMG 18387</strain>
    </source>
</reference>
<dbReference type="Proteomes" id="UP000198606">
    <property type="component" value="Unassembled WGS sequence"/>
</dbReference>
<evidence type="ECO:0000313" key="7">
    <source>
        <dbReference type="Proteomes" id="UP000198606"/>
    </source>
</evidence>
<dbReference type="InterPro" id="IPR001775">
    <property type="entry name" value="GspD/PilQ"/>
</dbReference>
<comment type="similarity">
    <text evidence="1">Belongs to the bacterial secretin family.</text>
</comment>
<dbReference type="Pfam" id="PF13629">
    <property type="entry name" value="T2SS-T3SS_pil_N"/>
    <property type="match status" value="1"/>
</dbReference>
<sequence>MKFAYNPLALSLACLLASAATCPALASEPAVDELPVAEPADAYNPDLDLAFARDYYAQNGLAQAAEDTPLASAPVATPAPRKVRKALVQVEETETVQLTMNEGRLLQLPRAAANVMVANPEIASYQIPSPGSVFVFAKAPGTTTLYALDGDDEVISAIRLVATRNSAALERLSEQIANEVPGAKVEFVPSGSSLIVRGSVRTPQQAKQVMDSVEANLGARSERAGATGGNGGGQGGQQGQLPAPRVINQLKVELSAQVNISVRIVEVSRSLSSSLGLNWDVALKDGNYFLRNGASLFDATTGAFSGASVTNAVAGGFHRNGSTTVAGLLTALSEDGLATVLAEPNLTAMSGETAGFAAGGEVPIVTFVNNSVNIDYKQYGVIMRMTPTLLSPRRISLRVAPEVSDLSNDGAVELDGFTIPAFKVRRADTTVELASGQSFALAGMLRSNVAQQVSSVPGLRSLPGLGRLFETETSSQEDTELVIIATAYVVEPTTPGELQAPGHGIRALDSQIPAQATAGYLF</sequence>
<evidence type="ECO:0000313" key="6">
    <source>
        <dbReference type="EMBL" id="SDI85516.1"/>
    </source>
</evidence>
<feature type="compositionally biased region" description="Gly residues" evidence="2">
    <location>
        <begin position="226"/>
        <end position="238"/>
    </location>
</feature>
<dbReference type="STRING" id="29435.SAMN05216588_12674"/>
<dbReference type="Pfam" id="PF00263">
    <property type="entry name" value="Secretin"/>
    <property type="match status" value="1"/>
</dbReference>
<evidence type="ECO:0000256" key="3">
    <source>
        <dbReference type="SAM" id="SignalP"/>
    </source>
</evidence>
<proteinExistence type="inferred from homology"/>
<dbReference type="InterPro" id="IPR032789">
    <property type="entry name" value="T2SS-T3SS_pil_N"/>
</dbReference>
<protein>
    <submittedName>
        <fullName evidence="6">Pilus assembly protein CpaC</fullName>
    </submittedName>
</protein>
<evidence type="ECO:0000256" key="1">
    <source>
        <dbReference type="RuleBase" id="RU004003"/>
    </source>
</evidence>
<feature type="chain" id="PRO_5011478332" evidence="3">
    <location>
        <begin position="27"/>
        <end position="522"/>
    </location>
</feature>
<gene>
    <name evidence="6" type="ORF">SAMN05216588_12674</name>
</gene>
<feature type="domain" description="Pilus formation protein N-terminal" evidence="5">
    <location>
        <begin position="94"/>
        <end position="160"/>
    </location>
</feature>
<dbReference type="GO" id="GO:0015627">
    <property type="term" value="C:type II protein secretion system complex"/>
    <property type="evidence" value="ECO:0007669"/>
    <property type="project" value="TreeGrafter"/>
</dbReference>
<dbReference type="PANTHER" id="PTHR30332">
    <property type="entry name" value="PROBABLE GENERAL SECRETION PATHWAY PROTEIN D"/>
    <property type="match status" value="1"/>
</dbReference>
<dbReference type="PRINTS" id="PR00811">
    <property type="entry name" value="BCTERIALGSPD"/>
</dbReference>
<feature type="region of interest" description="Disordered" evidence="2">
    <location>
        <begin position="222"/>
        <end position="241"/>
    </location>
</feature>